<name>A0ABY5Q460_9ACTN</name>
<evidence type="ECO:0000256" key="1">
    <source>
        <dbReference type="SAM" id="MobiDB-lite"/>
    </source>
</evidence>
<protein>
    <submittedName>
        <fullName evidence="3">SpoIIE family protein phosphatase</fullName>
    </submittedName>
</protein>
<feature type="compositionally biased region" description="Low complexity" evidence="1">
    <location>
        <begin position="1"/>
        <end position="17"/>
    </location>
</feature>
<reference evidence="3" key="1">
    <citation type="submission" date="2022-08" db="EMBL/GenBank/DDBJ databases">
        <authorList>
            <person name="Tian L."/>
        </authorList>
    </citation>
    <scope>NUCLEOTIDE SEQUENCE</scope>
    <source>
        <strain evidence="3">CM253</strain>
    </source>
</reference>
<dbReference type="InterPro" id="IPR001932">
    <property type="entry name" value="PPM-type_phosphatase-like_dom"/>
</dbReference>
<evidence type="ECO:0000313" key="3">
    <source>
        <dbReference type="EMBL" id="UUY50995.1"/>
    </source>
</evidence>
<keyword evidence="4" id="KW-1185">Reference proteome</keyword>
<dbReference type="RefSeq" id="WP_257857232.1">
    <property type="nucleotide sequence ID" value="NZ_CP102514.1"/>
</dbReference>
<gene>
    <name evidence="3" type="ORF">NRK68_29470</name>
</gene>
<feature type="domain" description="PPM-type phosphatase" evidence="2">
    <location>
        <begin position="7"/>
        <end position="67"/>
    </location>
</feature>
<dbReference type="Pfam" id="PF07228">
    <property type="entry name" value="SpoIIE"/>
    <property type="match status" value="1"/>
</dbReference>
<organism evidence="3 4">
    <name type="scientific">Streptomyces yangpuensis</name>
    <dbReference type="NCBI Taxonomy" id="1648182"/>
    <lineage>
        <taxon>Bacteria</taxon>
        <taxon>Bacillati</taxon>
        <taxon>Actinomycetota</taxon>
        <taxon>Actinomycetes</taxon>
        <taxon>Kitasatosporales</taxon>
        <taxon>Streptomycetaceae</taxon>
        <taxon>Streptomyces</taxon>
    </lineage>
</organism>
<evidence type="ECO:0000313" key="4">
    <source>
        <dbReference type="Proteomes" id="UP001057738"/>
    </source>
</evidence>
<sequence length="83" mass="8863">MPAAYLRGTPRLPLGLGFHTDAPPEPNRARLQPGDRVLLYGEGVTEARSPEGVLFGAQRLGEAVIRSPAAAGQRPRGPARHRS</sequence>
<feature type="region of interest" description="Disordered" evidence="1">
    <location>
        <begin position="1"/>
        <end position="31"/>
    </location>
</feature>
<dbReference type="Proteomes" id="UP001057738">
    <property type="component" value="Chromosome"/>
</dbReference>
<dbReference type="InterPro" id="IPR036457">
    <property type="entry name" value="PPM-type-like_dom_sf"/>
</dbReference>
<dbReference type="EMBL" id="CP102514">
    <property type="protein sequence ID" value="UUY50995.1"/>
    <property type="molecule type" value="Genomic_DNA"/>
</dbReference>
<proteinExistence type="predicted"/>
<evidence type="ECO:0000259" key="2">
    <source>
        <dbReference type="Pfam" id="PF07228"/>
    </source>
</evidence>
<dbReference type="Gene3D" id="3.60.40.10">
    <property type="entry name" value="PPM-type phosphatase domain"/>
    <property type="match status" value="1"/>
</dbReference>
<accession>A0ABY5Q460</accession>
<dbReference type="GeneID" id="95577656"/>